<feature type="transmembrane region" description="Helical" evidence="7">
    <location>
        <begin position="86"/>
        <end position="108"/>
    </location>
</feature>
<keyword evidence="5 7" id="KW-1133">Transmembrane helix</keyword>
<feature type="transmembrane region" description="Helical" evidence="7">
    <location>
        <begin position="140"/>
        <end position="160"/>
    </location>
</feature>
<dbReference type="InterPro" id="IPR035952">
    <property type="entry name" value="Rhomboid-like_sf"/>
</dbReference>
<keyword evidence="6 7" id="KW-0472">Membrane</keyword>
<dbReference type="Pfam" id="PF01694">
    <property type="entry name" value="Rhomboid"/>
    <property type="match status" value="1"/>
</dbReference>
<keyword evidence="3 7" id="KW-0812">Transmembrane</keyword>
<feature type="transmembrane region" description="Helical" evidence="7">
    <location>
        <begin position="30"/>
        <end position="54"/>
    </location>
</feature>
<dbReference type="Proteomes" id="UP000245872">
    <property type="component" value="Chromosome"/>
</dbReference>
<dbReference type="InterPro" id="IPR050925">
    <property type="entry name" value="Rhomboid_protease_S54"/>
</dbReference>
<dbReference type="PANTHER" id="PTHR43731">
    <property type="entry name" value="RHOMBOID PROTEASE"/>
    <property type="match status" value="1"/>
</dbReference>
<keyword evidence="9" id="KW-0645">Protease</keyword>
<dbReference type="SUPFAM" id="SSF144091">
    <property type="entry name" value="Rhomboid-like"/>
    <property type="match status" value="1"/>
</dbReference>
<dbReference type="GO" id="GO:0004252">
    <property type="term" value="F:serine-type endopeptidase activity"/>
    <property type="evidence" value="ECO:0007669"/>
    <property type="project" value="InterPro"/>
</dbReference>
<evidence type="ECO:0000256" key="1">
    <source>
        <dbReference type="ARBA" id="ARBA00004141"/>
    </source>
</evidence>
<proteinExistence type="inferred from homology"/>
<evidence type="ECO:0000256" key="3">
    <source>
        <dbReference type="ARBA" id="ARBA00022692"/>
    </source>
</evidence>
<dbReference type="RefSeq" id="WP_204082256.1">
    <property type="nucleotide sequence ID" value="NZ_CP029619.1"/>
</dbReference>
<comment type="subcellular location">
    <subcellularLocation>
        <location evidence="1">Membrane</location>
        <topology evidence="1">Multi-pass membrane protein</topology>
    </subcellularLocation>
</comment>
<comment type="similarity">
    <text evidence="2">Belongs to the peptidase S54 family.</text>
</comment>
<gene>
    <name evidence="9" type="primary">gluP</name>
    <name evidence="9" type="ORF">DK880_00823</name>
</gene>
<evidence type="ECO:0000256" key="2">
    <source>
        <dbReference type="ARBA" id="ARBA00009045"/>
    </source>
</evidence>
<name>A0A2Z3L9B3_9BACT</name>
<dbReference type="InterPro" id="IPR022764">
    <property type="entry name" value="Peptidase_S54_rhomboid_dom"/>
</dbReference>
<dbReference type="GO" id="GO:0016020">
    <property type="term" value="C:membrane"/>
    <property type="evidence" value="ECO:0007669"/>
    <property type="project" value="UniProtKB-SubCell"/>
</dbReference>
<keyword evidence="4 9" id="KW-0378">Hydrolase</keyword>
<protein>
    <submittedName>
        <fullName evidence="9">Rhomboid protease GluP</fullName>
        <ecNumber evidence="9">3.4.21.105</ecNumber>
    </submittedName>
</protein>
<evidence type="ECO:0000313" key="9">
    <source>
        <dbReference type="EMBL" id="AWN82128.1"/>
    </source>
</evidence>
<feature type="domain" description="Peptidase S54 rhomboid" evidence="8">
    <location>
        <begin position="76"/>
        <end position="212"/>
    </location>
</feature>
<accession>A0A2Z3L9B3</accession>
<sequence>MATFQKDTKTKDPFEEKKGKGSFLIPRKDFFVTPIILDLNILLYLIMVCKGIGITSFKARDLLNWGANHGPSIGNGQWWRLLTSTFIHGGSMHLLCNMLSLFSVGALLEPLLGRFKYVIAYIATGMLASSISMWWHPETISVGASGAIFGLYGVLVTLLLFKTFDKELNKELLSNTLFFLGYNLLQGSMDNCIDNAAHIGGLLTGCIIGWPLGISLKKRNLKENHQ</sequence>
<keyword evidence="10" id="KW-1185">Reference proteome</keyword>
<evidence type="ECO:0000256" key="6">
    <source>
        <dbReference type="ARBA" id="ARBA00023136"/>
    </source>
</evidence>
<dbReference type="AlphaFoldDB" id="A0A2Z3L9B3"/>
<dbReference type="GO" id="GO:0006508">
    <property type="term" value="P:proteolysis"/>
    <property type="evidence" value="ECO:0007669"/>
    <property type="project" value="UniProtKB-KW"/>
</dbReference>
<organism evidence="9 10">
    <name type="scientific">Candidatus Cardinium hertigii</name>
    <dbReference type="NCBI Taxonomy" id="247481"/>
    <lineage>
        <taxon>Bacteria</taxon>
        <taxon>Pseudomonadati</taxon>
        <taxon>Bacteroidota</taxon>
        <taxon>Cytophagia</taxon>
        <taxon>Cytophagales</taxon>
        <taxon>Amoebophilaceae</taxon>
        <taxon>Candidatus Cardinium</taxon>
    </lineage>
</organism>
<evidence type="ECO:0000313" key="10">
    <source>
        <dbReference type="Proteomes" id="UP000245872"/>
    </source>
</evidence>
<evidence type="ECO:0000256" key="4">
    <source>
        <dbReference type="ARBA" id="ARBA00022801"/>
    </source>
</evidence>
<dbReference type="EMBL" id="CP029619">
    <property type="protein sequence ID" value="AWN82128.1"/>
    <property type="molecule type" value="Genomic_DNA"/>
</dbReference>
<dbReference type="Gene3D" id="1.20.1540.10">
    <property type="entry name" value="Rhomboid-like"/>
    <property type="match status" value="1"/>
</dbReference>
<dbReference type="EC" id="3.4.21.105" evidence="9"/>
<evidence type="ECO:0000256" key="7">
    <source>
        <dbReference type="SAM" id="Phobius"/>
    </source>
</evidence>
<evidence type="ECO:0000256" key="5">
    <source>
        <dbReference type="ARBA" id="ARBA00022989"/>
    </source>
</evidence>
<feature type="transmembrane region" description="Helical" evidence="7">
    <location>
        <begin position="115"/>
        <end position="134"/>
    </location>
</feature>
<dbReference type="PANTHER" id="PTHR43731:SF14">
    <property type="entry name" value="PRESENILIN-ASSOCIATED RHOMBOID-LIKE PROTEIN, MITOCHONDRIAL"/>
    <property type="match status" value="1"/>
</dbReference>
<evidence type="ECO:0000259" key="8">
    <source>
        <dbReference type="Pfam" id="PF01694"/>
    </source>
</evidence>
<reference evidence="9 10" key="1">
    <citation type="submission" date="2018-05" db="EMBL/GenBank/DDBJ databases">
        <title>Candidatus Cardinium hertigii Genome Assembly.</title>
        <authorList>
            <person name="Showmaker K.C."/>
            <person name="Walden K.O."/>
            <person name="Fields C.J."/>
            <person name="Lambert K.N."/>
            <person name="Hudson M.E."/>
        </authorList>
    </citation>
    <scope>NUCLEOTIDE SEQUENCE [LARGE SCALE GENOMIC DNA]</scope>
    <source>
        <strain evidence="10">cHgTN10</strain>
    </source>
</reference>
<dbReference type="KEGG" id="cher:DK880_00823"/>